<keyword evidence="1" id="KW-0175">Coiled coil</keyword>
<sequence>MIIVKLIKTESMKGVIWGLAIGCTIGYIIRKLQDDGKLEFVNEYADKYLCKSKEGLKNVVDAAKTKAEELKQRVEKVIAKEA</sequence>
<name>A0ABM8IBQ6_9BACE</name>
<evidence type="ECO:0000313" key="3">
    <source>
        <dbReference type="Proteomes" id="UP001496674"/>
    </source>
</evidence>
<feature type="coiled-coil region" evidence="1">
    <location>
        <begin position="53"/>
        <end position="80"/>
    </location>
</feature>
<dbReference type="EMBL" id="AP028055">
    <property type="protein sequence ID" value="BEG99426.1"/>
    <property type="molecule type" value="Genomic_DNA"/>
</dbReference>
<evidence type="ECO:0000256" key="1">
    <source>
        <dbReference type="SAM" id="Coils"/>
    </source>
</evidence>
<organism evidence="2 3">
    <name type="scientific">Bacteroides sedimenti</name>
    <dbReference type="NCBI Taxonomy" id="2136147"/>
    <lineage>
        <taxon>Bacteria</taxon>
        <taxon>Pseudomonadati</taxon>
        <taxon>Bacteroidota</taxon>
        <taxon>Bacteroidia</taxon>
        <taxon>Bacteroidales</taxon>
        <taxon>Bacteroidaceae</taxon>
        <taxon>Bacteroides</taxon>
    </lineage>
</organism>
<dbReference type="Proteomes" id="UP001496674">
    <property type="component" value="Chromosome"/>
</dbReference>
<accession>A0ABM8IBQ6</accession>
<evidence type="ECO:0000313" key="2">
    <source>
        <dbReference type="EMBL" id="BEG99426.1"/>
    </source>
</evidence>
<reference evidence="2 3" key="1">
    <citation type="submission" date="2023-04" db="EMBL/GenBank/DDBJ databases">
        <title>Draft genome sequence of acteroides sedimenti strain YN3PY1.</title>
        <authorList>
            <person name="Yoshida N."/>
        </authorList>
    </citation>
    <scope>NUCLEOTIDE SEQUENCE [LARGE SCALE GENOMIC DNA]</scope>
    <source>
        <strain evidence="2 3">YN3PY1</strain>
    </source>
</reference>
<gene>
    <name evidence="2" type="ORF">BSYN_16910</name>
</gene>
<protein>
    <recommendedName>
        <fullName evidence="4">YtxH domain-containing protein</fullName>
    </recommendedName>
</protein>
<keyword evidence="3" id="KW-1185">Reference proteome</keyword>
<proteinExistence type="predicted"/>
<evidence type="ECO:0008006" key="4">
    <source>
        <dbReference type="Google" id="ProtNLM"/>
    </source>
</evidence>